<evidence type="ECO:0000313" key="2">
    <source>
        <dbReference type="EMBL" id="CUI17107.1"/>
    </source>
</evidence>
<dbReference type="KEGG" id="pnl:PNK_1497"/>
<name>A0A0U5ESB2_9BACT</name>
<proteinExistence type="predicted"/>
<gene>
    <name evidence="2" type="ORF">PNK_1497</name>
</gene>
<dbReference type="EMBL" id="LN879502">
    <property type="protein sequence ID" value="CUI17107.1"/>
    <property type="molecule type" value="Genomic_DNA"/>
</dbReference>
<reference evidence="3" key="1">
    <citation type="submission" date="2015-09" db="EMBL/GenBank/DDBJ databases">
        <authorList>
            <person name="Bertelli C."/>
        </authorList>
    </citation>
    <scope>NUCLEOTIDE SEQUENCE [LARGE SCALE GENOMIC DNA]</scope>
    <source>
        <strain evidence="3">KNic</strain>
    </source>
</reference>
<sequence>MNQLWQAIQKQSEKVALATKKGSKRTKKVNS</sequence>
<accession>A0A0U5ESB2</accession>
<feature type="region of interest" description="Disordered" evidence="1">
    <location>
        <begin position="1"/>
        <end position="31"/>
    </location>
</feature>
<feature type="compositionally biased region" description="Polar residues" evidence="1">
    <location>
        <begin position="1"/>
        <end position="10"/>
    </location>
</feature>
<feature type="compositionally biased region" description="Basic residues" evidence="1">
    <location>
        <begin position="21"/>
        <end position="31"/>
    </location>
</feature>
<evidence type="ECO:0000256" key="1">
    <source>
        <dbReference type="SAM" id="MobiDB-lite"/>
    </source>
</evidence>
<keyword evidence="3" id="KW-1185">Reference proteome</keyword>
<organism evidence="2 3">
    <name type="scientific">Candidatus Protochlamydia naegleriophila</name>
    <dbReference type="NCBI Taxonomy" id="389348"/>
    <lineage>
        <taxon>Bacteria</taxon>
        <taxon>Pseudomonadati</taxon>
        <taxon>Chlamydiota</taxon>
        <taxon>Chlamydiia</taxon>
        <taxon>Parachlamydiales</taxon>
        <taxon>Parachlamydiaceae</taxon>
        <taxon>Candidatus Protochlamydia</taxon>
    </lineage>
</organism>
<dbReference type="AlphaFoldDB" id="A0A0U5ESB2"/>
<dbReference type="InParanoid" id="A0A0U5ESB2"/>
<protein>
    <submittedName>
        <fullName evidence="2">Uncharacterized protein</fullName>
    </submittedName>
</protein>
<dbReference type="Proteomes" id="UP000069902">
    <property type="component" value="Chromosome cPNK"/>
</dbReference>
<evidence type="ECO:0000313" key="3">
    <source>
        <dbReference type="Proteomes" id="UP000069902"/>
    </source>
</evidence>
<dbReference type="PATRIC" id="fig|389348.3.peg.1680"/>